<protein>
    <submittedName>
        <fullName evidence="1">Uncharacterized protein</fullName>
    </submittedName>
</protein>
<accession>A0A8J6L989</accession>
<comment type="caution">
    <text evidence="1">The sequence shown here is derived from an EMBL/GenBank/DDBJ whole genome shotgun (WGS) entry which is preliminary data.</text>
</comment>
<sequence>MRVKVAAQVLSQRVSSTMPGFAVHGDGTLPPTAVDTGDFILFMDMVFDSINESRIQPEEGKPLRVAVTEGSVHKDFWCEAIKGFSGVKFFTDRREFVPPSVKNWILTLRDFIFIWKRLRDLDLSFFAQEI</sequence>
<proteinExistence type="predicted"/>
<dbReference type="EMBL" id="JABDTM020026514">
    <property type="protein sequence ID" value="KAH0811837.1"/>
    <property type="molecule type" value="Genomic_DNA"/>
</dbReference>
<reference evidence="1" key="1">
    <citation type="journal article" date="2020" name="J Insects Food Feed">
        <title>The yellow mealworm (Tenebrio molitor) genome: a resource for the emerging insects as food and feed industry.</title>
        <authorList>
            <person name="Eriksson T."/>
            <person name="Andere A."/>
            <person name="Kelstrup H."/>
            <person name="Emery V."/>
            <person name="Picard C."/>
        </authorList>
    </citation>
    <scope>NUCLEOTIDE SEQUENCE</scope>
    <source>
        <strain evidence="1">Stoneville</strain>
        <tissue evidence="1">Whole head</tissue>
    </source>
</reference>
<name>A0A8J6L989_TENMO</name>
<evidence type="ECO:0000313" key="2">
    <source>
        <dbReference type="Proteomes" id="UP000719412"/>
    </source>
</evidence>
<dbReference type="AlphaFoldDB" id="A0A8J6L989"/>
<dbReference type="Proteomes" id="UP000719412">
    <property type="component" value="Unassembled WGS sequence"/>
</dbReference>
<evidence type="ECO:0000313" key="1">
    <source>
        <dbReference type="EMBL" id="KAH0811837.1"/>
    </source>
</evidence>
<reference evidence="1" key="2">
    <citation type="submission" date="2021-08" db="EMBL/GenBank/DDBJ databases">
        <authorList>
            <person name="Eriksson T."/>
        </authorList>
    </citation>
    <scope>NUCLEOTIDE SEQUENCE</scope>
    <source>
        <strain evidence="1">Stoneville</strain>
        <tissue evidence="1">Whole head</tissue>
    </source>
</reference>
<gene>
    <name evidence="1" type="ORF">GEV33_010954</name>
</gene>
<organism evidence="1 2">
    <name type="scientific">Tenebrio molitor</name>
    <name type="common">Yellow mealworm beetle</name>
    <dbReference type="NCBI Taxonomy" id="7067"/>
    <lineage>
        <taxon>Eukaryota</taxon>
        <taxon>Metazoa</taxon>
        <taxon>Ecdysozoa</taxon>
        <taxon>Arthropoda</taxon>
        <taxon>Hexapoda</taxon>
        <taxon>Insecta</taxon>
        <taxon>Pterygota</taxon>
        <taxon>Neoptera</taxon>
        <taxon>Endopterygota</taxon>
        <taxon>Coleoptera</taxon>
        <taxon>Polyphaga</taxon>
        <taxon>Cucujiformia</taxon>
        <taxon>Tenebrionidae</taxon>
        <taxon>Tenebrio</taxon>
    </lineage>
</organism>
<keyword evidence="2" id="KW-1185">Reference proteome</keyword>